<evidence type="ECO:0000256" key="6">
    <source>
        <dbReference type="ARBA" id="ARBA00031723"/>
    </source>
</evidence>
<keyword evidence="5" id="KW-0051">Antiviral defense</keyword>
<evidence type="ECO:0000313" key="7">
    <source>
        <dbReference type="EMBL" id="SFR79421.1"/>
    </source>
</evidence>
<gene>
    <name evidence="7" type="ORF">SAMN02910262_01618</name>
</gene>
<name>A0A1I6JKI6_9FIRM</name>
<evidence type="ECO:0000256" key="3">
    <source>
        <dbReference type="ARBA" id="ARBA00016118"/>
    </source>
</evidence>
<dbReference type="NCBIfam" id="TIGR01870">
    <property type="entry name" value="cas_TM1810_Csm2"/>
    <property type="match status" value="1"/>
</dbReference>
<evidence type="ECO:0000313" key="8">
    <source>
        <dbReference type="Proteomes" id="UP000214760"/>
    </source>
</evidence>
<dbReference type="RefSeq" id="WP_031472695.1">
    <property type="nucleotide sequence ID" value="NZ_FOZC01000008.1"/>
</dbReference>
<accession>A0A1I6JKI6</accession>
<comment type="similarity">
    <text evidence="2">Belongs to the CRISPR-associated Csm2 family.</text>
</comment>
<proteinExistence type="inferred from homology"/>
<sequence length="131" mass="15061">MKIINDTNYVDEAENAIKRLKNKISPKTGRPVPMVTTSKIRNLLSMSADIYNNVLILNSEKLNSELAGRIEYLRMRFVYECGREPAVKNFVLEAKILDVLKEIDGNKSNYILFNHYMEALVAFHKFYGGND</sequence>
<dbReference type="AlphaFoldDB" id="A0A1I6JKI6"/>
<dbReference type="Proteomes" id="UP000214760">
    <property type="component" value="Unassembled WGS sequence"/>
</dbReference>
<evidence type="ECO:0000256" key="4">
    <source>
        <dbReference type="ARBA" id="ARBA00022884"/>
    </source>
</evidence>
<protein>
    <recommendedName>
        <fullName evidence="3">CRISPR system Cms protein Csm2</fullName>
    </recommendedName>
    <alternativeName>
        <fullName evidence="6">CRISPR type III A-associated protein Csm2</fullName>
    </alternativeName>
</protein>
<reference evidence="7 8" key="1">
    <citation type="submission" date="2016-10" db="EMBL/GenBank/DDBJ databases">
        <authorList>
            <person name="de Groot N.N."/>
        </authorList>
    </citation>
    <scope>NUCLEOTIDE SEQUENCE [LARGE SCALE GENOMIC DNA]</scope>
    <source>
        <strain evidence="7 8">F</strain>
    </source>
</reference>
<evidence type="ECO:0000256" key="1">
    <source>
        <dbReference type="ARBA" id="ARBA00003640"/>
    </source>
</evidence>
<dbReference type="GO" id="GO:0003723">
    <property type="term" value="F:RNA binding"/>
    <property type="evidence" value="ECO:0007669"/>
    <property type="project" value="UniProtKB-KW"/>
</dbReference>
<dbReference type="EMBL" id="FOZC01000008">
    <property type="protein sequence ID" value="SFR79421.1"/>
    <property type="molecule type" value="Genomic_DNA"/>
</dbReference>
<organism evidence="7 8">
    <name type="scientific">[Clostridium] aminophilum</name>
    <dbReference type="NCBI Taxonomy" id="1526"/>
    <lineage>
        <taxon>Bacteria</taxon>
        <taxon>Bacillati</taxon>
        <taxon>Bacillota</taxon>
        <taxon>Clostridia</taxon>
        <taxon>Lachnospirales</taxon>
        <taxon>Lachnospiraceae</taxon>
    </lineage>
</organism>
<evidence type="ECO:0000256" key="2">
    <source>
        <dbReference type="ARBA" id="ARBA00006896"/>
    </source>
</evidence>
<comment type="function">
    <text evidence="1">This subunit may be involved in monitoring complementarity of crRNA and target RNA.</text>
</comment>
<dbReference type="InterPro" id="IPR010149">
    <property type="entry name" value="CRISPR-assoc_prot_Csm2_III-A"/>
</dbReference>
<dbReference type="Pfam" id="PF03750">
    <property type="entry name" value="Csm2_III-A"/>
    <property type="match status" value="1"/>
</dbReference>
<keyword evidence="4" id="KW-0694">RNA-binding</keyword>
<dbReference type="GO" id="GO:0051607">
    <property type="term" value="P:defense response to virus"/>
    <property type="evidence" value="ECO:0007669"/>
    <property type="project" value="UniProtKB-KW"/>
</dbReference>
<evidence type="ECO:0000256" key="5">
    <source>
        <dbReference type="ARBA" id="ARBA00023118"/>
    </source>
</evidence>